<sequence>MPWRKPLRACGLSLFRQGWMFDQHGFLDPKNGKHARAACQSAIRGAAPCLPSRALKHPSPATCPPVGPLGPPQRDQRQLKHTPLACFSVSYGDHRL</sequence>
<accession>A0AA40CBY9</accession>
<name>A0AA40CBY9_9PEZI</name>
<organism evidence="1 2">
    <name type="scientific">Immersiella caudata</name>
    <dbReference type="NCBI Taxonomy" id="314043"/>
    <lineage>
        <taxon>Eukaryota</taxon>
        <taxon>Fungi</taxon>
        <taxon>Dikarya</taxon>
        <taxon>Ascomycota</taxon>
        <taxon>Pezizomycotina</taxon>
        <taxon>Sordariomycetes</taxon>
        <taxon>Sordariomycetidae</taxon>
        <taxon>Sordariales</taxon>
        <taxon>Lasiosphaeriaceae</taxon>
        <taxon>Immersiella</taxon>
    </lineage>
</organism>
<reference evidence="1" key="1">
    <citation type="submission" date="2023-06" db="EMBL/GenBank/DDBJ databases">
        <title>Genome-scale phylogeny and comparative genomics of the fungal order Sordariales.</title>
        <authorList>
            <consortium name="Lawrence Berkeley National Laboratory"/>
            <person name="Hensen N."/>
            <person name="Bonometti L."/>
            <person name="Westerberg I."/>
            <person name="Brannstrom I.O."/>
            <person name="Guillou S."/>
            <person name="Cros-Aarteil S."/>
            <person name="Calhoun S."/>
            <person name="Haridas S."/>
            <person name="Kuo A."/>
            <person name="Mondo S."/>
            <person name="Pangilinan J."/>
            <person name="Riley R."/>
            <person name="Labutti K."/>
            <person name="Andreopoulos B."/>
            <person name="Lipzen A."/>
            <person name="Chen C."/>
            <person name="Yanf M."/>
            <person name="Daum C."/>
            <person name="Ng V."/>
            <person name="Clum A."/>
            <person name="Steindorff A."/>
            <person name="Ohm R."/>
            <person name="Martin F."/>
            <person name="Silar P."/>
            <person name="Natvig D."/>
            <person name="Lalanne C."/>
            <person name="Gautier V."/>
            <person name="Ament-Velasquez S.L."/>
            <person name="Kruys A."/>
            <person name="Hutchinson M.I."/>
            <person name="Powell A.J."/>
            <person name="Barry K."/>
            <person name="Miller A.N."/>
            <person name="Grigoriev I.V."/>
            <person name="Debuchy R."/>
            <person name="Gladieux P."/>
            <person name="Thoren M.H."/>
            <person name="Johannesson H."/>
        </authorList>
    </citation>
    <scope>NUCLEOTIDE SEQUENCE</scope>
    <source>
        <strain evidence="1">CBS 606.72</strain>
    </source>
</reference>
<keyword evidence="2" id="KW-1185">Reference proteome</keyword>
<protein>
    <submittedName>
        <fullName evidence="1">Uncharacterized protein</fullName>
    </submittedName>
</protein>
<gene>
    <name evidence="1" type="ORF">B0T14DRAFT_43187</name>
</gene>
<dbReference type="AlphaFoldDB" id="A0AA40CBY9"/>
<dbReference type="EMBL" id="JAULSU010000001">
    <property type="protein sequence ID" value="KAK0632782.1"/>
    <property type="molecule type" value="Genomic_DNA"/>
</dbReference>
<evidence type="ECO:0000313" key="1">
    <source>
        <dbReference type="EMBL" id="KAK0632782.1"/>
    </source>
</evidence>
<proteinExistence type="predicted"/>
<evidence type="ECO:0000313" key="2">
    <source>
        <dbReference type="Proteomes" id="UP001175000"/>
    </source>
</evidence>
<comment type="caution">
    <text evidence="1">The sequence shown here is derived from an EMBL/GenBank/DDBJ whole genome shotgun (WGS) entry which is preliminary data.</text>
</comment>
<dbReference type="Proteomes" id="UP001175000">
    <property type="component" value="Unassembled WGS sequence"/>
</dbReference>